<keyword evidence="6 8" id="KW-1133">Transmembrane helix</keyword>
<keyword evidence="5 8" id="KW-0812">Transmembrane</keyword>
<dbReference type="PANTHER" id="PTHR30269:SF32">
    <property type="entry name" value="MEMBRANE TRANSPORTER PROTEIN-RELATED"/>
    <property type="match status" value="1"/>
</dbReference>
<keyword evidence="3" id="KW-0813">Transport</keyword>
<dbReference type="PANTHER" id="PTHR30269">
    <property type="entry name" value="TRANSMEMBRANE PROTEIN YFCA"/>
    <property type="match status" value="1"/>
</dbReference>
<dbReference type="InterPro" id="IPR052017">
    <property type="entry name" value="TSUP"/>
</dbReference>
<feature type="transmembrane region" description="Helical" evidence="8">
    <location>
        <begin position="224"/>
        <end position="245"/>
    </location>
</feature>
<evidence type="ECO:0000256" key="8">
    <source>
        <dbReference type="RuleBase" id="RU363041"/>
    </source>
</evidence>
<reference evidence="9 10" key="1">
    <citation type="submission" date="2015-08" db="EMBL/GenBank/DDBJ databases">
        <title>Complete genome sequence of Sulfurifustis variabilis.</title>
        <authorList>
            <person name="Miura A."/>
            <person name="Kojima H."/>
            <person name="Fukui M."/>
        </authorList>
    </citation>
    <scope>NUCLEOTIDE SEQUENCE [LARGE SCALE GENOMIC DNA]</scope>
    <source>
        <strain evidence="10">skN76</strain>
    </source>
</reference>
<evidence type="ECO:0000256" key="5">
    <source>
        <dbReference type="ARBA" id="ARBA00022692"/>
    </source>
</evidence>
<feature type="transmembrane region" description="Helical" evidence="8">
    <location>
        <begin position="195"/>
        <end position="212"/>
    </location>
</feature>
<evidence type="ECO:0000313" key="10">
    <source>
        <dbReference type="Proteomes" id="UP000218899"/>
    </source>
</evidence>
<evidence type="ECO:0000256" key="6">
    <source>
        <dbReference type="ARBA" id="ARBA00022989"/>
    </source>
</evidence>
<dbReference type="RefSeq" id="WP_096460565.1">
    <property type="nucleotide sequence ID" value="NZ_AP014936.1"/>
</dbReference>
<evidence type="ECO:0000256" key="4">
    <source>
        <dbReference type="ARBA" id="ARBA00022475"/>
    </source>
</evidence>
<comment type="similarity">
    <text evidence="2 8">Belongs to the 4-toluene sulfonate uptake permease (TSUP) (TC 2.A.102) family.</text>
</comment>
<evidence type="ECO:0000256" key="7">
    <source>
        <dbReference type="ARBA" id="ARBA00023136"/>
    </source>
</evidence>
<feature type="transmembrane region" description="Helical" evidence="8">
    <location>
        <begin position="129"/>
        <end position="155"/>
    </location>
</feature>
<keyword evidence="10" id="KW-1185">Reference proteome</keyword>
<gene>
    <name evidence="9" type="ORF">SVA_1448</name>
</gene>
<dbReference type="Proteomes" id="UP000218899">
    <property type="component" value="Chromosome"/>
</dbReference>
<evidence type="ECO:0000313" key="9">
    <source>
        <dbReference type="EMBL" id="BAU48013.1"/>
    </source>
</evidence>
<feature type="transmembrane region" description="Helical" evidence="8">
    <location>
        <begin position="74"/>
        <end position="93"/>
    </location>
</feature>
<keyword evidence="7 8" id="KW-0472">Membrane</keyword>
<feature type="transmembrane region" description="Helical" evidence="8">
    <location>
        <begin position="40"/>
        <end position="62"/>
    </location>
</feature>
<name>A0A1B4V389_9GAMM</name>
<dbReference type="AlphaFoldDB" id="A0A1B4V389"/>
<protein>
    <recommendedName>
        <fullName evidence="8">Probable membrane transporter protein</fullName>
    </recommendedName>
</protein>
<feature type="transmembrane region" description="Helical" evidence="8">
    <location>
        <begin position="100"/>
        <end position="117"/>
    </location>
</feature>
<feature type="transmembrane region" description="Helical" evidence="8">
    <location>
        <begin position="167"/>
        <end position="189"/>
    </location>
</feature>
<sequence>MPIPDEILYLAPFVIVLSYTIFGATGFGSALITIPVLAHVLPLTFVVPLGLLLDFSASLLSGVRFRREVNRREIYALLPFGLAGTIIGVVLLVTVPRQPALLALGLFIAGYGFYSFWNHEITRTVGRAWAALAGTLGGIVGAVFGTGGPLFVIYLSRRIRKTKELKATLAAVFTLQTSGRIAVFAVSGLLLRSDLLLSALLLFPVMLLGLRIGNRVHDRLPRQAVMQGISVLLVLSGASLIYRAIVAE</sequence>
<feature type="transmembrane region" description="Helical" evidence="8">
    <location>
        <begin position="6"/>
        <end position="28"/>
    </location>
</feature>
<keyword evidence="4 8" id="KW-1003">Cell membrane</keyword>
<dbReference type="GO" id="GO:0005886">
    <property type="term" value="C:plasma membrane"/>
    <property type="evidence" value="ECO:0007669"/>
    <property type="project" value="UniProtKB-SubCell"/>
</dbReference>
<dbReference type="EMBL" id="AP014936">
    <property type="protein sequence ID" value="BAU48013.1"/>
    <property type="molecule type" value="Genomic_DNA"/>
</dbReference>
<evidence type="ECO:0000256" key="2">
    <source>
        <dbReference type="ARBA" id="ARBA00009142"/>
    </source>
</evidence>
<evidence type="ECO:0000256" key="3">
    <source>
        <dbReference type="ARBA" id="ARBA00022448"/>
    </source>
</evidence>
<comment type="subcellular location">
    <subcellularLocation>
        <location evidence="1 8">Cell membrane</location>
        <topology evidence="1 8">Multi-pass membrane protein</topology>
    </subcellularLocation>
</comment>
<evidence type="ECO:0000256" key="1">
    <source>
        <dbReference type="ARBA" id="ARBA00004651"/>
    </source>
</evidence>
<dbReference type="InterPro" id="IPR002781">
    <property type="entry name" value="TM_pro_TauE-like"/>
</dbReference>
<dbReference type="Pfam" id="PF01925">
    <property type="entry name" value="TauE"/>
    <property type="match status" value="1"/>
</dbReference>
<organism evidence="9 10">
    <name type="scientific">Sulfurifustis variabilis</name>
    <dbReference type="NCBI Taxonomy" id="1675686"/>
    <lineage>
        <taxon>Bacteria</taxon>
        <taxon>Pseudomonadati</taxon>
        <taxon>Pseudomonadota</taxon>
        <taxon>Gammaproteobacteria</taxon>
        <taxon>Acidiferrobacterales</taxon>
        <taxon>Acidiferrobacteraceae</taxon>
        <taxon>Sulfurifustis</taxon>
    </lineage>
</organism>
<dbReference type="OrthoDB" id="5801432at2"/>
<dbReference type="KEGG" id="sva:SVA_1448"/>
<proteinExistence type="inferred from homology"/>
<accession>A0A1B4V389</accession>